<dbReference type="eggNOG" id="ENOG502T9UQ">
    <property type="taxonomic scope" value="Eukaryota"/>
</dbReference>
<dbReference type="InParanoid" id="B0W551"/>
<feature type="chain" id="PRO_5014566492" description="Ionotropic glutamate receptor L-glutamate and glycine-binding domain-containing protein" evidence="9">
    <location>
        <begin position="18"/>
        <end position="584"/>
    </location>
</feature>
<reference evidence="11" key="2">
    <citation type="submission" date="2020-05" db="UniProtKB">
        <authorList>
            <consortium name="EnsemblMetazoa"/>
        </authorList>
    </citation>
    <scope>IDENTIFICATION</scope>
    <source>
        <strain evidence="11">JHB</strain>
    </source>
</reference>
<dbReference type="EnsemblMetazoa" id="CPIJ001534-RA">
    <property type="protein sequence ID" value="CPIJ001534-PA"/>
    <property type="gene ID" value="CPIJ001534"/>
</dbReference>
<evidence type="ECO:0000313" key="10">
    <source>
        <dbReference type="EMBL" id="EDS34617.1"/>
    </source>
</evidence>
<feature type="transmembrane region" description="Helical" evidence="8">
    <location>
        <begin position="300"/>
        <end position="319"/>
    </location>
</feature>
<evidence type="ECO:0000256" key="6">
    <source>
        <dbReference type="ARBA" id="ARBA00023170"/>
    </source>
</evidence>
<name>B0W551_CULQU</name>
<evidence type="ECO:0000313" key="12">
    <source>
        <dbReference type="Proteomes" id="UP000002320"/>
    </source>
</evidence>
<gene>
    <name evidence="11" type="primary">6033373</name>
    <name evidence="10" type="ORF">CpipJ_CPIJ001534</name>
</gene>
<dbReference type="VEuPathDB" id="VectorBase:CQUJHB020360"/>
<feature type="transmembrane region" description="Helical" evidence="8">
    <location>
        <begin position="509"/>
        <end position="532"/>
    </location>
</feature>
<dbReference type="AlphaFoldDB" id="B0W551"/>
<protein>
    <recommendedName>
        <fullName evidence="13">Ionotropic glutamate receptor L-glutamate and glycine-binding domain-containing protein</fullName>
    </recommendedName>
</protein>
<keyword evidence="5 8" id="KW-0472">Membrane</keyword>
<evidence type="ECO:0000256" key="3">
    <source>
        <dbReference type="ARBA" id="ARBA00022692"/>
    </source>
</evidence>
<feature type="signal peptide" evidence="9">
    <location>
        <begin position="1"/>
        <end position="17"/>
    </location>
</feature>
<keyword evidence="2" id="KW-1003">Cell membrane</keyword>
<dbReference type="FunCoup" id="B0W551">
    <property type="interactions" value="74"/>
</dbReference>
<evidence type="ECO:0000256" key="5">
    <source>
        <dbReference type="ARBA" id="ARBA00023136"/>
    </source>
</evidence>
<proteinExistence type="predicted"/>
<dbReference type="PANTHER" id="PTHR42643:SF41">
    <property type="entry name" value="IONOTROPIC RECEPTOR 20A-RELATED"/>
    <property type="match status" value="1"/>
</dbReference>
<feature type="transmembrane region" description="Helical" evidence="8">
    <location>
        <begin position="331"/>
        <end position="352"/>
    </location>
</feature>
<keyword evidence="9" id="KW-0732">Signal</keyword>
<dbReference type="InterPro" id="IPR052192">
    <property type="entry name" value="Insect_Ionotropic_Sensory_Rcpt"/>
</dbReference>
<evidence type="ECO:0000256" key="1">
    <source>
        <dbReference type="ARBA" id="ARBA00004651"/>
    </source>
</evidence>
<dbReference type="PANTHER" id="PTHR42643">
    <property type="entry name" value="IONOTROPIC RECEPTOR 20A-RELATED"/>
    <property type="match status" value="1"/>
</dbReference>
<keyword evidence="3 8" id="KW-0812">Transmembrane</keyword>
<evidence type="ECO:0000256" key="4">
    <source>
        <dbReference type="ARBA" id="ARBA00022989"/>
    </source>
</evidence>
<evidence type="ECO:0008006" key="13">
    <source>
        <dbReference type="Google" id="ProtNLM"/>
    </source>
</evidence>
<dbReference type="HOGENOM" id="CLU_018838_0_0_1"/>
<dbReference type="Proteomes" id="UP000002320">
    <property type="component" value="Unassembled WGS sequence"/>
</dbReference>
<dbReference type="EMBL" id="DS231840">
    <property type="protein sequence ID" value="EDS34617.1"/>
    <property type="molecule type" value="Genomic_DNA"/>
</dbReference>
<evidence type="ECO:0000256" key="2">
    <source>
        <dbReference type="ARBA" id="ARBA00022475"/>
    </source>
</evidence>
<evidence type="ECO:0000256" key="9">
    <source>
        <dbReference type="SAM" id="SignalP"/>
    </source>
</evidence>
<keyword evidence="4 8" id="KW-1133">Transmembrane helix</keyword>
<evidence type="ECO:0000313" key="11">
    <source>
        <dbReference type="EnsemblMetazoa" id="CPIJ001534-PA"/>
    </source>
</evidence>
<comment type="subcellular location">
    <subcellularLocation>
        <location evidence="1">Cell membrane</location>
        <topology evidence="1">Multi-pass membrane protein</topology>
    </subcellularLocation>
</comment>
<reference evidence="10" key="1">
    <citation type="submission" date="2007-03" db="EMBL/GenBank/DDBJ databases">
        <title>Annotation of Culex pipiens quinquefasciatus.</title>
        <authorList>
            <consortium name="The Broad Institute Genome Sequencing Platform"/>
            <person name="Atkinson P.W."/>
            <person name="Hemingway J."/>
            <person name="Christensen B.M."/>
            <person name="Higgs S."/>
            <person name="Kodira C."/>
            <person name="Hannick L."/>
            <person name="Megy K."/>
            <person name="O'Leary S."/>
            <person name="Pearson M."/>
            <person name="Haas B.J."/>
            <person name="Mauceli E."/>
            <person name="Wortman J.R."/>
            <person name="Lee N.H."/>
            <person name="Guigo R."/>
            <person name="Stanke M."/>
            <person name="Alvarado L."/>
            <person name="Amedeo P."/>
            <person name="Antoine C.H."/>
            <person name="Arensburger P."/>
            <person name="Bidwell S.L."/>
            <person name="Crawford M."/>
            <person name="Camaro F."/>
            <person name="Devon K."/>
            <person name="Engels R."/>
            <person name="Hammond M."/>
            <person name="Howarth C."/>
            <person name="Koehrsen M."/>
            <person name="Lawson D."/>
            <person name="Montgomery P."/>
            <person name="Nene V."/>
            <person name="Nusbaum C."/>
            <person name="Puiu D."/>
            <person name="Romero-Severson J."/>
            <person name="Severson D.W."/>
            <person name="Shumway M."/>
            <person name="Sisk P."/>
            <person name="Stolte C."/>
            <person name="Zeng Q."/>
            <person name="Eisenstadt E."/>
            <person name="Fraser-Liggett C."/>
            <person name="Strausberg R."/>
            <person name="Galagan J."/>
            <person name="Birren B."/>
            <person name="Collins F.H."/>
        </authorList>
    </citation>
    <scope>NUCLEOTIDE SEQUENCE [LARGE SCALE GENOMIC DNA]</scope>
    <source>
        <strain evidence="10">JHB</strain>
    </source>
</reference>
<keyword evidence="12" id="KW-1185">Reference proteome</keyword>
<keyword evidence="7" id="KW-0325">Glycoprotein</keyword>
<dbReference type="KEGG" id="cqu:CpipJ_CPIJ001534"/>
<evidence type="ECO:0000256" key="7">
    <source>
        <dbReference type="ARBA" id="ARBA00023180"/>
    </source>
</evidence>
<accession>B0W551</accession>
<organism>
    <name type="scientific">Culex quinquefasciatus</name>
    <name type="common">Southern house mosquito</name>
    <name type="synonym">Culex pungens</name>
    <dbReference type="NCBI Taxonomy" id="7176"/>
    <lineage>
        <taxon>Eukaryota</taxon>
        <taxon>Metazoa</taxon>
        <taxon>Ecdysozoa</taxon>
        <taxon>Arthropoda</taxon>
        <taxon>Hexapoda</taxon>
        <taxon>Insecta</taxon>
        <taxon>Pterygota</taxon>
        <taxon>Neoptera</taxon>
        <taxon>Endopterygota</taxon>
        <taxon>Diptera</taxon>
        <taxon>Nematocera</taxon>
        <taxon>Culicoidea</taxon>
        <taxon>Culicidae</taxon>
        <taxon>Culicinae</taxon>
        <taxon>Culicini</taxon>
        <taxon>Culex</taxon>
        <taxon>Culex</taxon>
    </lineage>
</organism>
<dbReference type="GO" id="GO:0005886">
    <property type="term" value="C:plasma membrane"/>
    <property type="evidence" value="ECO:0007669"/>
    <property type="project" value="UniProtKB-SubCell"/>
</dbReference>
<keyword evidence="6" id="KW-0675">Receptor</keyword>
<sequence length="584" mass="67506">MTFSWIATLCFLSCVISTTHSPALYSAALIRYLAEHHPYGTFDCWFYKLSKFPLETNMLYKIVTSEELASIPIRVLCLSEAAKFDHHPQLLLIFCDDWTQQFLESLHNFLVHSRFKASLKIIVFYEHLYVKQLVLIQTAFTYSNLFNVIFIRTDRLQVHYYLVYKKRFVSSRGAVPYGELFPDQSVDLAGREMYLSTSRNDPDQLVSTPKRLFKGRVYEWVLNTVEHYNGTVVIHRLAPEHNLYVLNSTHLYTFCLEMMSFLDTKDTFLLSAYPDRFLVAAPAGRRYEIREVLFMPFSPALWILIITLGGFFYASMVLFPRLFKNDILDIAIVILSFLLCSAYEAKIITFMINAPYAANPRTFEDLLEGGITINMSTRTSIELLGDPKYEQVFKYSPGIPAMRYHPKMGYYARSNDIRLGIVDPVNYDLRTKRSKLVILDRFPLGSFVHFYYVGPTSPLRDKFQRTELVFYEAGLMNFWTRRIFREYFGIKYSRIVEDGNGPEDETLGMIHLVPIFKGMLIGLGLATLVFVASSEETLRLKKAYDKDNRGLFRRVEENVVLSYTMAGILEILKVERSAGLGSDG</sequence>
<evidence type="ECO:0000256" key="8">
    <source>
        <dbReference type="SAM" id="Phobius"/>
    </source>
</evidence>
<dbReference type="VEuPathDB" id="VectorBase:CPIJ001534"/>